<evidence type="ECO:0008006" key="3">
    <source>
        <dbReference type="Google" id="ProtNLM"/>
    </source>
</evidence>
<name>A0A0S3S9M1_PHAAN</name>
<protein>
    <recommendedName>
        <fullName evidence="3">26S proteasome non-ATPase regulatory subunit 5</fullName>
    </recommendedName>
</protein>
<sequence length="527" mass="57972">MGDLSQLLQAASDFSRYPGVQSDDSARDFLNRFPLTLIINALQTNFDVPDIENTLVACVEKLFNTTLGASLILQYMPFVQVGLQAESQAVRSLSCKTVSRLLESVDNDDKVAASARLIKDFNIYPLLLDCIIKGDEQVAAVAADAITNLAGFPEGMEIIFPSSKVGEIDLELIASQCSSLGRVRVLALVVKLFSVSRSAASTVYSLNLLKLLEEELRNADDTLVTLSVLELLYELASIEHSTEFLSKTSLFELLSSMISNNSVESILRSRAIMICGRLVPKDIIHSFTDEPCVKAVIASIDGRLQSLNPSDIDECETALESLGHIGSSTQGATLLLSGSSPAARHVIDAAFERQGPQGHGKQLAALHALGNISGETRSKNSIILNAEAEENLRRLIYETATRSSKLTPSGLFRSVLQQDAEIRLAVYRVISGLVARSWCLMEICSKDDIINKLINPTIETTKIGMEARYNCCKAIYQTLTLSDSVSAFTDIYAKVRFRYFIHIQHRMICAFKIYNNTRLSYLIGFQF</sequence>
<organism evidence="1 2">
    <name type="scientific">Vigna angularis var. angularis</name>
    <dbReference type="NCBI Taxonomy" id="157739"/>
    <lineage>
        <taxon>Eukaryota</taxon>
        <taxon>Viridiplantae</taxon>
        <taxon>Streptophyta</taxon>
        <taxon>Embryophyta</taxon>
        <taxon>Tracheophyta</taxon>
        <taxon>Spermatophyta</taxon>
        <taxon>Magnoliopsida</taxon>
        <taxon>eudicotyledons</taxon>
        <taxon>Gunneridae</taxon>
        <taxon>Pentapetalae</taxon>
        <taxon>rosids</taxon>
        <taxon>fabids</taxon>
        <taxon>Fabales</taxon>
        <taxon>Fabaceae</taxon>
        <taxon>Papilionoideae</taxon>
        <taxon>50 kb inversion clade</taxon>
        <taxon>NPAAA clade</taxon>
        <taxon>indigoferoid/millettioid clade</taxon>
        <taxon>Phaseoleae</taxon>
        <taxon>Vigna</taxon>
    </lineage>
</organism>
<dbReference type="OrthoDB" id="10250600at2759"/>
<evidence type="ECO:0000313" key="1">
    <source>
        <dbReference type="EMBL" id="BAT89574.1"/>
    </source>
</evidence>
<dbReference type="Proteomes" id="UP000291084">
    <property type="component" value="Chromosome 6"/>
</dbReference>
<dbReference type="GO" id="GO:0005829">
    <property type="term" value="C:cytosol"/>
    <property type="evidence" value="ECO:0007669"/>
    <property type="project" value="TreeGrafter"/>
</dbReference>
<dbReference type="InterPro" id="IPR011989">
    <property type="entry name" value="ARM-like"/>
</dbReference>
<dbReference type="PANTHER" id="PTHR13554">
    <property type="entry name" value="26S PROTEASOME NON-ATPASE REGULATORY SUBUNIT 5-RELATED"/>
    <property type="match status" value="1"/>
</dbReference>
<proteinExistence type="predicted"/>
<gene>
    <name evidence="1" type="primary">Vigan.06G056000</name>
    <name evidence="1" type="ORF">VIGAN_06056000</name>
</gene>
<dbReference type="PANTHER" id="PTHR13554:SF10">
    <property type="entry name" value="26S PROTEASOME NON-ATPASE REGULATORY SUBUNIT 5"/>
    <property type="match status" value="1"/>
</dbReference>
<accession>A0A0S3S9M1</accession>
<dbReference type="SUPFAM" id="SSF48371">
    <property type="entry name" value="ARM repeat"/>
    <property type="match status" value="1"/>
</dbReference>
<dbReference type="EMBL" id="AP015039">
    <property type="protein sequence ID" value="BAT89574.1"/>
    <property type="molecule type" value="Genomic_DNA"/>
</dbReference>
<reference evidence="1 2" key="1">
    <citation type="journal article" date="2015" name="Sci. Rep.">
        <title>The power of single molecule real-time sequencing technology in the de novo assembly of a eukaryotic genome.</title>
        <authorList>
            <person name="Sakai H."/>
            <person name="Naito K."/>
            <person name="Ogiso-Tanaka E."/>
            <person name="Takahashi Y."/>
            <person name="Iseki K."/>
            <person name="Muto C."/>
            <person name="Satou K."/>
            <person name="Teruya K."/>
            <person name="Shiroma A."/>
            <person name="Shimoji M."/>
            <person name="Hirano T."/>
            <person name="Itoh T."/>
            <person name="Kaga A."/>
            <person name="Tomooka N."/>
        </authorList>
    </citation>
    <scope>NUCLEOTIDE SEQUENCE [LARGE SCALE GENOMIC DNA]</scope>
    <source>
        <strain evidence="2">cv. Shumari</strain>
    </source>
</reference>
<keyword evidence="2" id="KW-1185">Reference proteome</keyword>
<dbReference type="Gene3D" id="1.25.10.10">
    <property type="entry name" value="Leucine-rich Repeat Variant"/>
    <property type="match status" value="1"/>
</dbReference>
<evidence type="ECO:0000313" key="2">
    <source>
        <dbReference type="Proteomes" id="UP000291084"/>
    </source>
</evidence>
<dbReference type="GO" id="GO:0043248">
    <property type="term" value="P:proteasome assembly"/>
    <property type="evidence" value="ECO:0007669"/>
    <property type="project" value="InterPro"/>
</dbReference>
<dbReference type="Pfam" id="PF10508">
    <property type="entry name" value="Proteasom_PSMB"/>
    <property type="match status" value="1"/>
</dbReference>
<dbReference type="InterPro" id="IPR019538">
    <property type="entry name" value="PSMD5"/>
</dbReference>
<dbReference type="AlphaFoldDB" id="A0A0S3S9M1"/>
<dbReference type="InterPro" id="IPR016024">
    <property type="entry name" value="ARM-type_fold"/>
</dbReference>